<protein>
    <submittedName>
        <fullName evidence="1">Sel1 repeat protein</fullName>
    </submittedName>
</protein>
<name>A0A134A107_9FUSO</name>
<dbReference type="STRING" id="157687.HMPREF3180_01817"/>
<dbReference type="PANTHER" id="PTHR11102:SF160">
    <property type="entry name" value="ERAD-ASSOCIATED E3 UBIQUITIN-PROTEIN LIGASE COMPONENT HRD3"/>
    <property type="match status" value="1"/>
</dbReference>
<dbReference type="EMBL" id="LSDD01000134">
    <property type="protein sequence ID" value="KXB61370.1"/>
    <property type="molecule type" value="Genomic_DNA"/>
</dbReference>
<proteinExistence type="predicted"/>
<dbReference type="SMART" id="SM00671">
    <property type="entry name" value="SEL1"/>
    <property type="match status" value="5"/>
</dbReference>
<dbReference type="Gene3D" id="1.25.40.10">
    <property type="entry name" value="Tetratricopeptide repeat domain"/>
    <property type="match status" value="2"/>
</dbReference>
<comment type="caution">
    <text evidence="1">The sequence shown here is derived from an EMBL/GenBank/DDBJ whole genome shotgun (WGS) entry which is preliminary data.</text>
</comment>
<dbReference type="PATRIC" id="fig|157687.3.peg.1811"/>
<dbReference type="InterPro" id="IPR050767">
    <property type="entry name" value="Sel1_AlgK"/>
</dbReference>
<dbReference type="Pfam" id="PF13181">
    <property type="entry name" value="TPR_8"/>
    <property type="match status" value="1"/>
</dbReference>
<keyword evidence="2" id="KW-1185">Reference proteome</keyword>
<dbReference type="InterPro" id="IPR006597">
    <property type="entry name" value="Sel1-like"/>
</dbReference>
<gene>
    <name evidence="1" type="ORF">HMPREF3180_01817</name>
</gene>
<dbReference type="SUPFAM" id="SSF81901">
    <property type="entry name" value="HCP-like"/>
    <property type="match status" value="1"/>
</dbReference>
<dbReference type="Pfam" id="PF08238">
    <property type="entry name" value="Sel1"/>
    <property type="match status" value="4"/>
</dbReference>
<dbReference type="PANTHER" id="PTHR11102">
    <property type="entry name" value="SEL-1-LIKE PROTEIN"/>
    <property type="match status" value="1"/>
</dbReference>
<dbReference type="InterPro" id="IPR019734">
    <property type="entry name" value="TPR_rpt"/>
</dbReference>
<sequence>MKKKYIIATLILILVFSCGKKNKRARNSQNNVTLENKMNDKIKELTEKAKKGDTEAQAELGEIYLQGDGIKADYKKSMEWSKKAAENKNYRAMRNIGILYLEGLGVKKDYKKAFASFSSSVDGGDAQGPRYLGIMSENGLGVKKSLDDAEFYYEIGDSSGDLVSSYKLGKLYEKVGDYAKSIEFYKKAEDRIDKTAAPMYEALGDLYANGKGVEKSTKEAREYYEKAIKSGSQEAKNKLVKLK</sequence>
<organism evidence="1 2">
    <name type="scientific">Leptotrichia wadei</name>
    <dbReference type="NCBI Taxonomy" id="157687"/>
    <lineage>
        <taxon>Bacteria</taxon>
        <taxon>Fusobacteriati</taxon>
        <taxon>Fusobacteriota</taxon>
        <taxon>Fusobacteriia</taxon>
        <taxon>Fusobacteriales</taxon>
        <taxon>Leptotrichiaceae</taxon>
        <taxon>Leptotrichia</taxon>
    </lineage>
</organism>
<dbReference type="AlphaFoldDB" id="A0A134A107"/>
<dbReference type="Proteomes" id="UP000070483">
    <property type="component" value="Unassembled WGS sequence"/>
</dbReference>
<dbReference type="InterPro" id="IPR011990">
    <property type="entry name" value="TPR-like_helical_dom_sf"/>
</dbReference>
<evidence type="ECO:0000313" key="2">
    <source>
        <dbReference type="Proteomes" id="UP000070483"/>
    </source>
</evidence>
<reference evidence="2" key="1">
    <citation type="submission" date="2016-01" db="EMBL/GenBank/DDBJ databases">
        <authorList>
            <person name="Mitreva M."/>
            <person name="Pepin K.H."/>
            <person name="Mihindukulasuriya K.A."/>
            <person name="Fulton R."/>
            <person name="Fronick C."/>
            <person name="O'Laughlin M."/>
            <person name="Miner T."/>
            <person name="Herter B."/>
            <person name="Rosa B.A."/>
            <person name="Cordes M."/>
            <person name="Tomlinson C."/>
            <person name="Wollam A."/>
            <person name="Palsikar V.B."/>
            <person name="Mardis E.R."/>
            <person name="Wilson R.K."/>
        </authorList>
    </citation>
    <scope>NUCLEOTIDE SEQUENCE [LARGE SCALE GENOMIC DNA]</scope>
    <source>
        <strain evidence="2">KA00185</strain>
    </source>
</reference>
<dbReference type="PROSITE" id="PS51257">
    <property type="entry name" value="PROKAR_LIPOPROTEIN"/>
    <property type="match status" value="1"/>
</dbReference>
<evidence type="ECO:0000313" key="1">
    <source>
        <dbReference type="EMBL" id="KXB61370.1"/>
    </source>
</evidence>
<dbReference type="RefSeq" id="WP_060918389.1">
    <property type="nucleotide sequence ID" value="NZ_KQ960101.1"/>
</dbReference>
<accession>A0A134A107</accession>
<dbReference type="OrthoDB" id="80091at2"/>